<evidence type="ECO:0000256" key="2">
    <source>
        <dbReference type="ARBA" id="ARBA00008335"/>
    </source>
</evidence>
<dbReference type="InterPro" id="IPR036259">
    <property type="entry name" value="MFS_trans_sf"/>
</dbReference>
<evidence type="ECO:0000256" key="4">
    <source>
        <dbReference type="ARBA" id="ARBA00022554"/>
    </source>
</evidence>
<dbReference type="PANTHER" id="PTHR21576">
    <property type="entry name" value="UNCHARACTERIZED NODULIN-LIKE PROTEIN"/>
    <property type="match status" value="1"/>
</dbReference>
<evidence type="ECO:0000256" key="5">
    <source>
        <dbReference type="ARBA" id="ARBA00022692"/>
    </source>
</evidence>
<feature type="transmembrane region" description="Helical" evidence="9">
    <location>
        <begin position="178"/>
        <end position="204"/>
    </location>
</feature>
<dbReference type="GO" id="GO:0022857">
    <property type="term" value="F:transmembrane transporter activity"/>
    <property type="evidence" value="ECO:0007669"/>
    <property type="project" value="InterPro"/>
</dbReference>
<dbReference type="Pfam" id="PF07690">
    <property type="entry name" value="MFS_1"/>
    <property type="match status" value="1"/>
</dbReference>
<feature type="transmembrane region" description="Helical" evidence="9">
    <location>
        <begin position="60"/>
        <end position="82"/>
    </location>
</feature>
<comment type="subcellular location">
    <subcellularLocation>
        <location evidence="1">Vacuole membrane</location>
        <topology evidence="1">Multi-pass membrane protein</topology>
    </subcellularLocation>
</comment>
<gene>
    <name evidence="10" type="ORF">P8C59_005910</name>
</gene>
<evidence type="ECO:0000256" key="7">
    <source>
        <dbReference type="ARBA" id="ARBA00023136"/>
    </source>
</evidence>
<keyword evidence="7 9" id="KW-0472">Membrane</keyword>
<evidence type="ECO:0000256" key="3">
    <source>
        <dbReference type="ARBA" id="ARBA00022448"/>
    </source>
</evidence>
<evidence type="ECO:0000256" key="8">
    <source>
        <dbReference type="ARBA" id="ARBA00039330"/>
    </source>
</evidence>
<feature type="transmembrane region" description="Helical" evidence="9">
    <location>
        <begin position="521"/>
        <end position="542"/>
    </location>
</feature>
<sequence>MSPSHAHTDSHGAAAAAAATAPLLRPASRSTLSSASSMLTASSIGGPASRARVFALQRQLSFASAVLSALCAGSIAVFSLYGPLFQERLRYSQLQVNGVAIAASIATYLPVPLLGYLCDRVGPAPLSALAAVLFAGGYGLAAVLYRRATTEVGIPPVLMAVALGVGDGTEAPETRSRLVYVAMLAAFVFIGVGTCAMYLSAVATCAKNFGKGKHRGLALAVPIAAYGLSGMWLSQVASQLLYERLSDGSKGDVDVFGFFVFLAILLPVVGAIGTFGLRVVDEQDLIDDAVEELERSGLLEGSAVLSRTESGYGTIDRRNPFVLGDDAETLDPNKTAEEDEARIKKQTVLNAETRRFLTDQTMWFFALGFFFMIGPGEAFINNLGTVIKTLYPPYINFIGKPTSPATHVSIVGLTSTVLRLLTGSLTDLLAPTPQSQHVQITHSTPMLQRLQFSVSRVTFLLFFAVVMSLGLVLLASGLVQNHGDRFWMVSVLVGAGYGAVFSLTPIIITVIWGVENFGTNWGIIAMMPCVGATLWGLIYSGVYQHGATHPPDGGGDGGDLFCYGAHCYAPTFWAMAASVWLACGLVFWAWRGKDGWKQRGIVI</sequence>
<dbReference type="SUPFAM" id="SSF103473">
    <property type="entry name" value="MFS general substrate transporter"/>
    <property type="match status" value="1"/>
</dbReference>
<feature type="transmembrane region" description="Helical" evidence="9">
    <location>
        <begin position="126"/>
        <end position="145"/>
    </location>
</feature>
<organism evidence="10 11">
    <name type="scientific">Phyllachora maydis</name>
    <dbReference type="NCBI Taxonomy" id="1825666"/>
    <lineage>
        <taxon>Eukaryota</taxon>
        <taxon>Fungi</taxon>
        <taxon>Dikarya</taxon>
        <taxon>Ascomycota</taxon>
        <taxon>Pezizomycotina</taxon>
        <taxon>Sordariomycetes</taxon>
        <taxon>Sordariomycetidae</taxon>
        <taxon>Phyllachorales</taxon>
        <taxon>Phyllachoraceae</taxon>
        <taxon>Phyllachora</taxon>
    </lineage>
</organism>
<dbReference type="PANTHER" id="PTHR21576:SF45">
    <property type="entry name" value="TRANSPORTER MCH1-RELATED"/>
    <property type="match status" value="1"/>
</dbReference>
<keyword evidence="5 9" id="KW-0812">Transmembrane</keyword>
<feature type="transmembrane region" description="Helical" evidence="9">
    <location>
        <begin position="486"/>
        <end position="514"/>
    </location>
</feature>
<evidence type="ECO:0000256" key="6">
    <source>
        <dbReference type="ARBA" id="ARBA00022989"/>
    </source>
</evidence>
<dbReference type="GO" id="GO:0000329">
    <property type="term" value="C:fungal-type vacuole membrane"/>
    <property type="evidence" value="ECO:0007669"/>
    <property type="project" value="TreeGrafter"/>
</dbReference>
<comment type="similarity">
    <text evidence="2">Belongs to the major facilitator superfamily.</text>
</comment>
<evidence type="ECO:0000256" key="9">
    <source>
        <dbReference type="SAM" id="Phobius"/>
    </source>
</evidence>
<keyword evidence="4" id="KW-0926">Vacuole</keyword>
<evidence type="ECO:0000313" key="10">
    <source>
        <dbReference type="EMBL" id="KAK2071488.1"/>
    </source>
</evidence>
<dbReference type="InterPro" id="IPR011701">
    <property type="entry name" value="MFS"/>
</dbReference>
<dbReference type="EMBL" id="JAQQPM010000005">
    <property type="protein sequence ID" value="KAK2071488.1"/>
    <property type="molecule type" value="Genomic_DNA"/>
</dbReference>
<dbReference type="AlphaFoldDB" id="A0AAD9I5S1"/>
<keyword evidence="6 9" id="KW-1133">Transmembrane helix</keyword>
<dbReference type="Proteomes" id="UP001217918">
    <property type="component" value="Unassembled WGS sequence"/>
</dbReference>
<feature type="transmembrane region" description="Helical" evidence="9">
    <location>
        <begin position="572"/>
        <end position="590"/>
    </location>
</feature>
<accession>A0AAD9I5S1</accession>
<evidence type="ECO:0000313" key="11">
    <source>
        <dbReference type="Proteomes" id="UP001217918"/>
    </source>
</evidence>
<feature type="transmembrane region" description="Helical" evidence="9">
    <location>
        <begin position="255"/>
        <end position="277"/>
    </location>
</feature>
<reference evidence="10" key="1">
    <citation type="journal article" date="2023" name="Mol. Plant Microbe Interact.">
        <title>Elucidating the Obligate Nature and Biological Capacity of an Invasive Fungal Corn Pathogen.</title>
        <authorList>
            <person name="MacCready J.S."/>
            <person name="Roggenkamp E.M."/>
            <person name="Gdanetz K."/>
            <person name="Chilvers M.I."/>
        </authorList>
    </citation>
    <scope>NUCLEOTIDE SEQUENCE</scope>
    <source>
        <strain evidence="10">PM02</strain>
    </source>
</reference>
<feature type="transmembrane region" description="Helical" evidence="9">
    <location>
        <begin position="457"/>
        <end position="480"/>
    </location>
</feature>
<keyword evidence="3" id="KW-0813">Transport</keyword>
<name>A0AAD9I5S1_9PEZI</name>
<proteinExistence type="inferred from homology"/>
<feature type="transmembrane region" description="Helical" evidence="9">
    <location>
        <begin position="216"/>
        <end position="235"/>
    </location>
</feature>
<protein>
    <recommendedName>
        <fullName evidence="8">Probable transporter MCH1</fullName>
    </recommendedName>
</protein>
<feature type="transmembrane region" description="Helical" evidence="9">
    <location>
        <begin position="94"/>
        <end position="114"/>
    </location>
</feature>
<comment type="caution">
    <text evidence="10">The sequence shown here is derived from an EMBL/GenBank/DDBJ whole genome shotgun (WGS) entry which is preliminary data.</text>
</comment>
<evidence type="ECO:0000256" key="1">
    <source>
        <dbReference type="ARBA" id="ARBA00004128"/>
    </source>
</evidence>
<keyword evidence="11" id="KW-1185">Reference proteome</keyword>
<dbReference type="CDD" id="cd17354">
    <property type="entry name" value="MFS_Mch1p_like"/>
    <property type="match status" value="1"/>
</dbReference>
<dbReference type="Gene3D" id="1.20.1250.20">
    <property type="entry name" value="MFS general substrate transporter like domains"/>
    <property type="match status" value="2"/>
</dbReference>